<dbReference type="GO" id="GO:0005576">
    <property type="term" value="C:extracellular region"/>
    <property type="evidence" value="ECO:0007669"/>
    <property type="project" value="UniProtKB-SubCell"/>
</dbReference>
<feature type="domain" description="SD-repeat containing protein B" evidence="6">
    <location>
        <begin position="61"/>
        <end position="138"/>
    </location>
</feature>
<feature type="region of interest" description="Disordered" evidence="4">
    <location>
        <begin position="121"/>
        <end position="159"/>
    </location>
</feature>
<dbReference type="PANTHER" id="PTHR23303">
    <property type="entry name" value="CARBOXYPEPTIDASE REGULATORY REGION-CONTAINING"/>
    <property type="match status" value="1"/>
</dbReference>
<evidence type="ECO:0000256" key="3">
    <source>
        <dbReference type="ARBA" id="ARBA00022729"/>
    </source>
</evidence>
<keyword evidence="3 5" id="KW-0732">Signal</keyword>
<sequence>MMIALSIALMGALIPVGSSHAADRVVSGTVFRDINGDAVFDNGVNVIGPFGDPHVPGVGVETGFDGVTVELVDAGGTVVDTQVTAGGGLYSFDAVPEAGDAGYSGPYTLVVAAPPGFDFSDLGPSADHDFTSDPPPTPPDPQTARTSVPDTGPFTADAGVEPKASVDLAFVDVDGNSANGVQGMETGTAPFNKFGNCTPAQSNETGYAAATPPEDGDDCSKYDQYVMSNDITTLTVAASANNLDTPLQDVVIEIDITPVGDADVVFDVDPFLGVPSGCETGGGADPVSTIVDLGGGRSRLICNVGTISGPGIQFITASVKALGTSADGSSYDVAVKSYSADNDAFASGDLAVPSPEISAVPRFDLYKGRDDGNNLNRAVIGPFREGVNPSTGQTEFGSKVIHDLSFVVSGDTRGVEALGDSVTLTDFVATPNAVMLACDPYVYFTSNAPIPGDGQGGPFQPEYTSDNGDWDCSQPPGGGDISIAINNADWSMTHVPTSTPGGTDLSAGPYFAVTGRIEIWYPLSDLYLLLDPTWTPGQAPPEGDAKVTNCVGNFDPDSAHGTSNYGSGVEPDGRTNNDPPYGNNCREVSIPIYPAGGFDKSNSGPASVLELEPGAGSPWIGYGPHKMLPTMSGNSSGDGQVVNQQKFGTEIVRINSGATPLPNQQLCDAFDNAVAVVSPEPGVMPDGGGSHWFSFNGSDAWDRIYRNNNTSGPNSGVFAVEWARFTPASGRNTWQNDHLVSQNVSTSIWEIDDSEMSNAAGDCGTALTAAGQLEWSEDPVADYGGWDDVVMVRARPVDPTFALPPDSSMNLFVQFEARNTFYGDGGQPHAGEPIPSGVIIGNAANHTNFDGVTYSDNRYQGTPHTNTVYGDRVLFANAELRIAKTAELPGEVPGSDGATAVFAGDRIQWTLQPSVVDITGLGVAQDVEITDVLPPYTSYNAACSTTPTGYGGPAITPGPGAGETTLTWTLGDRPANTPLEPIVVCTDTDQFAPAPVDVKNTVRAAASNIAFNDNLQMDDRGVRLLQIGGIRIKKSVDQALDYPDDDQLWTLRWANLSDTVAASAVDLIDVLPFNGDGAVAGSLAPRDDFPSEYTGTLQLVDWMPAPTRILSDGSEVPEAGTWYYTGADPATVNHIPSDPSNDLATGTTRWCTQADITGGAAGCPADLGAVTAIRFVSADDLTAQTSVTVDLAVQAGVGDPADPDEVNRPSQVTNAPNDLYVNRFGAWSATFATQPVESNEPHVQVVGFSVGDLIWIDVDGDGTYDPSVDGLIPDGTTVNLYRQGDTPGTDTPLMTTTTTDGRWIFEAVPGGTYFVAVPTLPAGLAASTNSQSGTITGDEPTGDNVAQLGDPLVHDDLTNFTIDLAVVGSLSIGDRVWIDENGDGVQDPGEPGLNGATVTLTWLGGDGVPGGGDDVVYTTTTDGDGNYKFENLPSGEYSVTVSDVSSDLVPTYDLDSGTTSPDQTTLVTLSESRDDVDFGYRASFTLGDRVWLDVDADGKYDPA</sequence>
<evidence type="ECO:0000256" key="5">
    <source>
        <dbReference type="SAM" id="SignalP"/>
    </source>
</evidence>
<evidence type="ECO:0000256" key="1">
    <source>
        <dbReference type="ARBA" id="ARBA00004613"/>
    </source>
</evidence>
<dbReference type="InterPro" id="IPR033764">
    <property type="entry name" value="Sdr_B"/>
</dbReference>
<evidence type="ECO:0000256" key="4">
    <source>
        <dbReference type="SAM" id="MobiDB-lite"/>
    </source>
</evidence>
<organism evidence="7 8">
    <name type="scientific">Ilumatobacter coccineus</name>
    <dbReference type="NCBI Taxonomy" id="467094"/>
    <lineage>
        <taxon>Bacteria</taxon>
        <taxon>Bacillati</taxon>
        <taxon>Actinomycetota</taxon>
        <taxon>Acidimicrobiia</taxon>
        <taxon>Acidimicrobiales</taxon>
        <taxon>Ilumatobacteraceae</taxon>
        <taxon>Ilumatobacter</taxon>
    </lineage>
</organism>
<reference evidence="7 8" key="1">
    <citation type="submission" date="2017-10" db="EMBL/GenBank/DDBJ databases">
        <title>Novel microbial diversity and functional potential in the marine mammal oral microbiome.</title>
        <authorList>
            <person name="Dudek N.K."/>
            <person name="Sun C.L."/>
            <person name="Burstein D."/>
            <person name="Kantor R.S."/>
            <person name="Aliaga Goltsman D.S."/>
            <person name="Bik E.M."/>
            <person name="Thomas B.C."/>
            <person name="Banfield J.F."/>
            <person name="Relman D.A."/>
        </authorList>
    </citation>
    <scope>NUCLEOTIDE SEQUENCE [LARGE SCALE GENOMIC DNA]</scope>
    <source>
        <strain evidence="7">DOLJORAL78_61_10</strain>
    </source>
</reference>
<feature type="chain" id="PRO_5013606686" description="SD-repeat containing protein B domain-containing protein" evidence="5">
    <location>
        <begin position="22"/>
        <end position="1503"/>
    </location>
</feature>
<evidence type="ECO:0000313" key="8">
    <source>
        <dbReference type="Proteomes" id="UP000230914"/>
    </source>
</evidence>
<accession>A0A2G6KGL9</accession>
<feature type="region of interest" description="Disordered" evidence="4">
    <location>
        <begin position="558"/>
        <end position="579"/>
    </location>
</feature>
<dbReference type="InterPro" id="IPR013783">
    <property type="entry name" value="Ig-like_fold"/>
</dbReference>
<dbReference type="EMBL" id="PDSL01000015">
    <property type="protein sequence ID" value="PIE34540.1"/>
    <property type="molecule type" value="Genomic_DNA"/>
</dbReference>
<keyword evidence="2" id="KW-0964">Secreted</keyword>
<comment type="subcellular location">
    <subcellularLocation>
        <location evidence="1">Secreted</location>
    </subcellularLocation>
</comment>
<dbReference type="GO" id="GO:0005975">
    <property type="term" value="P:carbohydrate metabolic process"/>
    <property type="evidence" value="ECO:0007669"/>
    <property type="project" value="UniProtKB-ARBA"/>
</dbReference>
<feature type="signal peptide" evidence="5">
    <location>
        <begin position="1"/>
        <end position="21"/>
    </location>
</feature>
<name>A0A2G6KGL9_9ACTN</name>
<dbReference type="Gene3D" id="2.60.40.10">
    <property type="entry name" value="Immunoglobulins"/>
    <property type="match status" value="3"/>
</dbReference>
<dbReference type="Pfam" id="PF17210">
    <property type="entry name" value="SdrD_B"/>
    <property type="match status" value="3"/>
</dbReference>
<gene>
    <name evidence="7" type="ORF">CSA55_00575</name>
</gene>
<feature type="non-terminal residue" evidence="7">
    <location>
        <position position="1503"/>
    </location>
</feature>
<feature type="domain" description="SD-repeat containing protein B" evidence="6">
    <location>
        <begin position="1371"/>
        <end position="1454"/>
    </location>
</feature>
<evidence type="ECO:0000313" key="7">
    <source>
        <dbReference type="EMBL" id="PIE34540.1"/>
    </source>
</evidence>
<feature type="domain" description="SD-repeat containing protein B" evidence="6">
    <location>
        <begin position="1249"/>
        <end position="1339"/>
    </location>
</feature>
<protein>
    <recommendedName>
        <fullName evidence="6">SD-repeat containing protein B domain-containing protein</fullName>
    </recommendedName>
</protein>
<proteinExistence type="predicted"/>
<comment type="caution">
    <text evidence="7">The sequence shown here is derived from an EMBL/GenBank/DDBJ whole genome shotgun (WGS) entry which is preliminary data.</text>
</comment>
<dbReference type="Proteomes" id="UP000230914">
    <property type="component" value="Unassembled WGS sequence"/>
</dbReference>
<dbReference type="InterPro" id="IPR051417">
    <property type="entry name" value="SDr/BOS_complex"/>
</dbReference>
<evidence type="ECO:0000256" key="2">
    <source>
        <dbReference type="ARBA" id="ARBA00022525"/>
    </source>
</evidence>
<dbReference type="PANTHER" id="PTHR23303:SF15">
    <property type="entry name" value="COLOSSIN-A"/>
    <property type="match status" value="1"/>
</dbReference>
<evidence type="ECO:0000259" key="6">
    <source>
        <dbReference type="Pfam" id="PF17210"/>
    </source>
</evidence>
<dbReference type="SUPFAM" id="SSF117074">
    <property type="entry name" value="Hypothetical protein PA1324"/>
    <property type="match status" value="3"/>
</dbReference>